<dbReference type="InterPro" id="IPR010985">
    <property type="entry name" value="Ribbon_hlx_hlx"/>
</dbReference>
<evidence type="ECO:0008006" key="3">
    <source>
        <dbReference type="Google" id="ProtNLM"/>
    </source>
</evidence>
<dbReference type="RefSeq" id="WP_161613945.1">
    <property type="nucleotide sequence ID" value="NZ_JAKJPO010000001.1"/>
</dbReference>
<dbReference type="Proteomes" id="UP001430796">
    <property type="component" value="Unassembled WGS sequence"/>
</dbReference>
<dbReference type="SUPFAM" id="SSF47598">
    <property type="entry name" value="Ribbon-helix-helix"/>
    <property type="match status" value="1"/>
</dbReference>
<reference evidence="1 2" key="3">
    <citation type="submission" date="2022-01" db="EMBL/GenBank/DDBJ databases">
        <authorList>
            <person name="Zhou L.Y."/>
        </authorList>
    </citation>
    <scope>NUCLEOTIDE SEQUENCE [LARGE SCALE GENOMIC DNA]</scope>
    <source>
        <strain evidence="1 2">TLK-CK17</strain>
    </source>
</reference>
<reference evidence="2" key="2">
    <citation type="submission" date="2022-01" db="EMBL/GenBank/DDBJ databases">
        <title>Lysobacter chinensis sp. nov., a bacterium isolated from cow dung compost.</title>
        <authorList>
            <person name="Zhou L.Y."/>
        </authorList>
    </citation>
    <scope>NUCLEOTIDE SEQUENCE [LARGE SCALE GENOMIC DNA]</scope>
    <source>
        <strain evidence="2">TLK-CK17</strain>
    </source>
</reference>
<evidence type="ECO:0000313" key="1">
    <source>
        <dbReference type="EMBL" id="MCF7221054.1"/>
    </source>
</evidence>
<sequence>MTNIQTSKKATQPRDELLKARVSRAFKQRLQAAADSQGKTPSEAMRQALVEWMSRVQQAA</sequence>
<gene>
    <name evidence="1" type="ORF">L3V18_04525</name>
</gene>
<keyword evidence="2" id="KW-1185">Reference proteome</keyword>
<name>A0ABS9HQ40_9GAMM</name>
<reference evidence="1 2" key="1">
    <citation type="submission" date="2022-01" db="EMBL/GenBank/DDBJ databases">
        <title>Lysobacter chinensis sp. nov., a bacterium isolated from cow dung compost.</title>
        <authorList>
            <person name="Liu Y."/>
        </authorList>
    </citation>
    <scope>NUCLEOTIDE SEQUENCE [LARGE SCALE GENOMIC DNA]</scope>
    <source>
        <strain evidence="1 2">TLK-CK17</strain>
    </source>
</reference>
<organism evidence="1 2">
    <name type="scientific">Marilutibacter chinensis</name>
    <dbReference type="NCBI Taxonomy" id="2912247"/>
    <lineage>
        <taxon>Bacteria</taxon>
        <taxon>Pseudomonadati</taxon>
        <taxon>Pseudomonadota</taxon>
        <taxon>Gammaproteobacteria</taxon>
        <taxon>Lysobacterales</taxon>
        <taxon>Lysobacteraceae</taxon>
        <taxon>Marilutibacter</taxon>
    </lineage>
</organism>
<proteinExistence type="predicted"/>
<dbReference type="EMBL" id="JAKJPO010000001">
    <property type="protein sequence ID" value="MCF7221054.1"/>
    <property type="molecule type" value="Genomic_DNA"/>
</dbReference>
<evidence type="ECO:0000313" key="2">
    <source>
        <dbReference type="Proteomes" id="UP001430796"/>
    </source>
</evidence>
<comment type="caution">
    <text evidence="1">The sequence shown here is derived from an EMBL/GenBank/DDBJ whole genome shotgun (WGS) entry which is preliminary data.</text>
</comment>
<accession>A0ABS9HQ40</accession>
<protein>
    <recommendedName>
        <fullName evidence="3">Ribbon-helix-helix CopG family protein</fullName>
    </recommendedName>
</protein>